<accession>A0A9D7S5V4</accession>
<protein>
    <submittedName>
        <fullName evidence="1">Uncharacterized protein</fullName>
    </submittedName>
</protein>
<gene>
    <name evidence="1" type="ORF">IPO85_00005</name>
</gene>
<evidence type="ECO:0000313" key="2">
    <source>
        <dbReference type="Proteomes" id="UP000808349"/>
    </source>
</evidence>
<name>A0A9D7S5V4_9BACT</name>
<sequence length="97" mass="11443">MWFWNPGGLGFMRWKKGQAFTRNMSRSRDGKTGYLDDFISQNIVLSDSNYFYLGLGRICWLNPILLPPEPIRIQRIQFIKSQEFISSTIQVATRFLY</sequence>
<dbReference type="Proteomes" id="UP000808349">
    <property type="component" value="Unassembled WGS sequence"/>
</dbReference>
<dbReference type="AlphaFoldDB" id="A0A9D7S5V4"/>
<comment type="caution">
    <text evidence="1">The sequence shown here is derived from an EMBL/GenBank/DDBJ whole genome shotgun (WGS) entry which is preliminary data.</text>
</comment>
<reference evidence="1 2" key="1">
    <citation type="submission" date="2020-10" db="EMBL/GenBank/DDBJ databases">
        <title>Connecting structure to function with the recovery of over 1000 high-quality activated sludge metagenome-assembled genomes encoding full-length rRNA genes using long-read sequencing.</title>
        <authorList>
            <person name="Singleton C.M."/>
            <person name="Petriglieri F."/>
            <person name="Kristensen J.M."/>
            <person name="Kirkegaard R.H."/>
            <person name="Michaelsen T.Y."/>
            <person name="Andersen M.H."/>
            <person name="Karst S.M."/>
            <person name="Dueholm M.S."/>
            <person name="Nielsen P.H."/>
            <person name="Albertsen M."/>
        </authorList>
    </citation>
    <scope>NUCLEOTIDE SEQUENCE [LARGE SCALE GENOMIC DNA]</scope>
    <source>
        <strain evidence="1">Ribe_18-Q3-R11-54_BAT3C.373</strain>
    </source>
</reference>
<dbReference type="EMBL" id="JADKFW010000001">
    <property type="protein sequence ID" value="MBK9715921.1"/>
    <property type="molecule type" value="Genomic_DNA"/>
</dbReference>
<proteinExistence type="predicted"/>
<evidence type="ECO:0000313" key="1">
    <source>
        <dbReference type="EMBL" id="MBK9715921.1"/>
    </source>
</evidence>
<organism evidence="1 2">
    <name type="scientific">Candidatus Defluviibacterium haderslevense</name>
    <dbReference type="NCBI Taxonomy" id="2981993"/>
    <lineage>
        <taxon>Bacteria</taxon>
        <taxon>Pseudomonadati</taxon>
        <taxon>Bacteroidota</taxon>
        <taxon>Saprospiria</taxon>
        <taxon>Saprospirales</taxon>
        <taxon>Saprospiraceae</taxon>
        <taxon>Candidatus Defluviibacterium</taxon>
    </lineage>
</organism>